<evidence type="ECO:0000313" key="2">
    <source>
        <dbReference type="Proteomes" id="UP000793456"/>
    </source>
</evidence>
<organism evidence="1 2">
    <name type="scientific">Larimichthys crocea</name>
    <name type="common">Large yellow croaker</name>
    <name type="synonym">Pseudosciaena crocea</name>
    <dbReference type="NCBI Taxonomy" id="215358"/>
    <lineage>
        <taxon>Eukaryota</taxon>
        <taxon>Metazoa</taxon>
        <taxon>Chordata</taxon>
        <taxon>Craniata</taxon>
        <taxon>Vertebrata</taxon>
        <taxon>Euteleostomi</taxon>
        <taxon>Actinopterygii</taxon>
        <taxon>Neopterygii</taxon>
        <taxon>Teleostei</taxon>
        <taxon>Neoteleostei</taxon>
        <taxon>Acanthomorphata</taxon>
        <taxon>Eupercaria</taxon>
        <taxon>Sciaenidae</taxon>
        <taxon>Larimichthys</taxon>
    </lineage>
</organism>
<proteinExistence type="predicted"/>
<sequence>MLSEVLGGINRVQVAVVTPYFYTVEFECVLDKHLQSLPYSDTNTLQMSDRGKVLWTMSPEENIRDEIPPGAQRVAVDFLDSKTFCKNTHHIKGEALMRKRHLEILGYRVVQIPHFEWNSMELSTQDAWKEYLKRKIFKELSP</sequence>
<accession>A0ACD3QI30</accession>
<keyword evidence="2" id="KW-1185">Reference proteome</keyword>
<dbReference type="EMBL" id="CM011692">
    <property type="protein sequence ID" value="TMS06361.1"/>
    <property type="molecule type" value="Genomic_DNA"/>
</dbReference>
<dbReference type="Proteomes" id="UP000793456">
    <property type="component" value="Chromosome XIX"/>
</dbReference>
<name>A0ACD3QI30_LARCR</name>
<protein>
    <submittedName>
        <fullName evidence="1">Uncharacterized protein</fullName>
    </submittedName>
</protein>
<evidence type="ECO:0000313" key="1">
    <source>
        <dbReference type="EMBL" id="TMS06361.1"/>
    </source>
</evidence>
<comment type="caution">
    <text evidence="1">The sequence shown here is derived from an EMBL/GenBank/DDBJ whole genome shotgun (WGS) entry which is preliminary data.</text>
</comment>
<gene>
    <name evidence="1" type="ORF">E3U43_016120</name>
</gene>
<reference evidence="1" key="1">
    <citation type="submission" date="2018-11" db="EMBL/GenBank/DDBJ databases">
        <title>The sequence and de novo assembly of Larimichthys crocea genome using PacBio and Hi-C technologies.</title>
        <authorList>
            <person name="Xu P."/>
            <person name="Chen B."/>
            <person name="Zhou Z."/>
            <person name="Ke Q."/>
            <person name="Wu Y."/>
            <person name="Bai H."/>
            <person name="Pu F."/>
        </authorList>
    </citation>
    <scope>NUCLEOTIDE SEQUENCE</scope>
    <source>
        <tissue evidence="1">Muscle</tissue>
    </source>
</reference>